<keyword evidence="7" id="KW-0240">DNA-directed RNA polymerase</keyword>
<dbReference type="AlphaFoldDB" id="A0A8J3PC96"/>
<dbReference type="NCBIfam" id="TIGR02937">
    <property type="entry name" value="sigma70-ECF"/>
    <property type="match status" value="1"/>
</dbReference>
<proteinExistence type="inferred from homology"/>
<evidence type="ECO:0000313" key="7">
    <source>
        <dbReference type="EMBL" id="GIG11148.1"/>
    </source>
</evidence>
<dbReference type="InterPro" id="IPR013325">
    <property type="entry name" value="RNA_pol_sigma_r2"/>
</dbReference>
<gene>
    <name evidence="7" type="ORF">Cco03nite_78480</name>
</gene>
<dbReference type="InterPro" id="IPR014284">
    <property type="entry name" value="RNA_pol_sigma-70_dom"/>
</dbReference>
<name>A0A8J3PC96_9ACTN</name>
<dbReference type="PANTHER" id="PTHR43133">
    <property type="entry name" value="RNA POLYMERASE ECF-TYPE SIGMA FACTO"/>
    <property type="match status" value="1"/>
</dbReference>
<evidence type="ECO:0000256" key="1">
    <source>
        <dbReference type="ARBA" id="ARBA00010641"/>
    </source>
</evidence>
<keyword evidence="4" id="KW-0804">Transcription</keyword>
<dbReference type="GO" id="GO:0006352">
    <property type="term" value="P:DNA-templated transcription initiation"/>
    <property type="evidence" value="ECO:0007669"/>
    <property type="project" value="InterPro"/>
</dbReference>
<dbReference type="SUPFAM" id="SSF88659">
    <property type="entry name" value="Sigma3 and sigma4 domains of RNA polymerase sigma factors"/>
    <property type="match status" value="1"/>
</dbReference>
<dbReference type="InterPro" id="IPR036388">
    <property type="entry name" value="WH-like_DNA-bd_sf"/>
</dbReference>
<sequence length="224" mass="24190">MREGCVHNQALRDAWEGGLPVTELRPHAADLTAAVEAARHGDEAAFNSLYLAVQPGLLRYLRMLVGSDAEDVASETWLQIVRDLHTFRGDEAGFRRWAATVGRHRAMDHLRHHQRRPSVPFPVEAMADLPAADDTAASAEQLMTTDGALSLIASLPADQAEAVLLRAVLGLDAQSAADVLGKRPGAVRMAAHRGLRRLAEVLGVERHSRGTVTPGPDPTLNEVT</sequence>
<evidence type="ECO:0000256" key="3">
    <source>
        <dbReference type="ARBA" id="ARBA00023082"/>
    </source>
</evidence>
<dbReference type="Proteomes" id="UP000630887">
    <property type="component" value="Unassembled WGS sequence"/>
</dbReference>
<keyword evidence="3" id="KW-0731">Sigma factor</keyword>
<protein>
    <submittedName>
        <fullName evidence="7">DNA-directed RNA polymerase sigma-70 factor</fullName>
    </submittedName>
</protein>
<dbReference type="InterPro" id="IPR007627">
    <property type="entry name" value="RNA_pol_sigma70_r2"/>
</dbReference>
<dbReference type="Gene3D" id="1.10.10.10">
    <property type="entry name" value="Winged helix-like DNA-binding domain superfamily/Winged helix DNA-binding domain"/>
    <property type="match status" value="1"/>
</dbReference>
<feature type="domain" description="RNA polymerase sigma factor 70 region 4 type 2" evidence="6">
    <location>
        <begin position="149"/>
        <end position="198"/>
    </location>
</feature>
<evidence type="ECO:0000313" key="8">
    <source>
        <dbReference type="Proteomes" id="UP000630887"/>
    </source>
</evidence>
<dbReference type="PANTHER" id="PTHR43133:SF66">
    <property type="entry name" value="ECF RNA POLYMERASE SIGMA FACTOR SIGK"/>
    <property type="match status" value="1"/>
</dbReference>
<dbReference type="SUPFAM" id="SSF88946">
    <property type="entry name" value="Sigma2 domain of RNA polymerase sigma factors"/>
    <property type="match status" value="1"/>
</dbReference>
<dbReference type="InterPro" id="IPR013324">
    <property type="entry name" value="RNA_pol_sigma_r3/r4-like"/>
</dbReference>
<comment type="similarity">
    <text evidence="1">Belongs to the sigma-70 factor family. ECF subfamily.</text>
</comment>
<organism evidence="7 8">
    <name type="scientific">Catellatospora coxensis</name>
    <dbReference type="NCBI Taxonomy" id="310354"/>
    <lineage>
        <taxon>Bacteria</taxon>
        <taxon>Bacillati</taxon>
        <taxon>Actinomycetota</taxon>
        <taxon>Actinomycetes</taxon>
        <taxon>Micromonosporales</taxon>
        <taxon>Micromonosporaceae</taxon>
        <taxon>Catellatospora</taxon>
    </lineage>
</organism>
<evidence type="ECO:0000259" key="6">
    <source>
        <dbReference type="Pfam" id="PF08281"/>
    </source>
</evidence>
<evidence type="ECO:0000256" key="2">
    <source>
        <dbReference type="ARBA" id="ARBA00023015"/>
    </source>
</evidence>
<dbReference type="Pfam" id="PF04542">
    <property type="entry name" value="Sigma70_r2"/>
    <property type="match status" value="1"/>
</dbReference>
<accession>A0A8J3PC96</accession>
<dbReference type="GO" id="GO:0016987">
    <property type="term" value="F:sigma factor activity"/>
    <property type="evidence" value="ECO:0007669"/>
    <property type="project" value="UniProtKB-KW"/>
</dbReference>
<feature type="domain" description="RNA polymerase sigma-70 region 2" evidence="5">
    <location>
        <begin position="49"/>
        <end position="116"/>
    </location>
</feature>
<dbReference type="GO" id="GO:0000428">
    <property type="term" value="C:DNA-directed RNA polymerase complex"/>
    <property type="evidence" value="ECO:0007669"/>
    <property type="project" value="UniProtKB-KW"/>
</dbReference>
<dbReference type="Pfam" id="PF08281">
    <property type="entry name" value="Sigma70_r4_2"/>
    <property type="match status" value="1"/>
</dbReference>
<dbReference type="Gene3D" id="1.10.1740.10">
    <property type="match status" value="1"/>
</dbReference>
<evidence type="ECO:0000256" key="4">
    <source>
        <dbReference type="ARBA" id="ARBA00023163"/>
    </source>
</evidence>
<dbReference type="InterPro" id="IPR039425">
    <property type="entry name" value="RNA_pol_sigma-70-like"/>
</dbReference>
<keyword evidence="2" id="KW-0805">Transcription regulation</keyword>
<evidence type="ECO:0000259" key="5">
    <source>
        <dbReference type="Pfam" id="PF04542"/>
    </source>
</evidence>
<dbReference type="GO" id="GO:0003677">
    <property type="term" value="F:DNA binding"/>
    <property type="evidence" value="ECO:0007669"/>
    <property type="project" value="InterPro"/>
</dbReference>
<keyword evidence="8" id="KW-1185">Reference proteome</keyword>
<dbReference type="EMBL" id="BONI01000118">
    <property type="protein sequence ID" value="GIG11148.1"/>
    <property type="molecule type" value="Genomic_DNA"/>
</dbReference>
<comment type="caution">
    <text evidence="7">The sequence shown here is derived from an EMBL/GenBank/DDBJ whole genome shotgun (WGS) entry which is preliminary data.</text>
</comment>
<reference evidence="7 8" key="1">
    <citation type="submission" date="2021-01" db="EMBL/GenBank/DDBJ databases">
        <title>Whole genome shotgun sequence of Catellatospora coxensis NBRC 107359.</title>
        <authorList>
            <person name="Komaki H."/>
            <person name="Tamura T."/>
        </authorList>
    </citation>
    <scope>NUCLEOTIDE SEQUENCE [LARGE SCALE GENOMIC DNA]</scope>
    <source>
        <strain evidence="7 8">NBRC 107359</strain>
    </source>
</reference>
<dbReference type="InterPro" id="IPR013249">
    <property type="entry name" value="RNA_pol_sigma70_r4_t2"/>
</dbReference>